<reference evidence="2" key="1">
    <citation type="journal article" date="2021" name="Sci. Rep.">
        <title>Diploid genomic architecture of Nitzschia inconspicua, an elite biomass production diatom.</title>
        <authorList>
            <person name="Oliver A."/>
            <person name="Podell S."/>
            <person name="Pinowska A."/>
            <person name="Traller J.C."/>
            <person name="Smith S.R."/>
            <person name="McClure R."/>
            <person name="Beliaev A."/>
            <person name="Bohutskyi P."/>
            <person name="Hill E.A."/>
            <person name="Rabines A."/>
            <person name="Zheng H."/>
            <person name="Allen L.Z."/>
            <person name="Kuo A."/>
            <person name="Grigoriev I.V."/>
            <person name="Allen A.E."/>
            <person name="Hazlebeck D."/>
            <person name="Allen E.E."/>
        </authorList>
    </citation>
    <scope>NUCLEOTIDE SEQUENCE</scope>
    <source>
        <strain evidence="2">Hildebrandi</strain>
    </source>
</reference>
<sequence length="128" mass="15001">MRSFLTVSLLAVFVLLVRPNHSFVVPVAAPGRWTRTATSATTLWSKDVDSIARELEEMDGTKKKTFELAELSENSYRKEHQLYQEEHESIRRLLWQAMKLVGRRIKNGFLWVVRFGRVPKKEQSKRKQ</sequence>
<evidence type="ECO:0000256" key="1">
    <source>
        <dbReference type="SAM" id="SignalP"/>
    </source>
</evidence>
<reference evidence="2" key="2">
    <citation type="submission" date="2021-04" db="EMBL/GenBank/DDBJ databases">
        <authorList>
            <person name="Podell S."/>
        </authorList>
    </citation>
    <scope>NUCLEOTIDE SEQUENCE</scope>
    <source>
        <strain evidence="2">Hildebrandi</strain>
    </source>
</reference>
<keyword evidence="1" id="KW-0732">Signal</keyword>
<protein>
    <recommendedName>
        <fullName evidence="4">Secreted RxLR effector peptide protein</fullName>
    </recommendedName>
</protein>
<evidence type="ECO:0008006" key="4">
    <source>
        <dbReference type="Google" id="ProtNLM"/>
    </source>
</evidence>
<dbReference type="Proteomes" id="UP000693970">
    <property type="component" value="Unassembled WGS sequence"/>
</dbReference>
<evidence type="ECO:0000313" key="2">
    <source>
        <dbReference type="EMBL" id="KAG7369459.1"/>
    </source>
</evidence>
<evidence type="ECO:0000313" key="3">
    <source>
        <dbReference type="Proteomes" id="UP000693970"/>
    </source>
</evidence>
<comment type="caution">
    <text evidence="2">The sequence shown here is derived from an EMBL/GenBank/DDBJ whole genome shotgun (WGS) entry which is preliminary data.</text>
</comment>
<name>A0A9K3LWM4_9STRA</name>
<gene>
    <name evidence="2" type="ORF">IV203_027205</name>
</gene>
<keyword evidence="3" id="KW-1185">Reference proteome</keyword>
<organism evidence="2 3">
    <name type="scientific">Nitzschia inconspicua</name>
    <dbReference type="NCBI Taxonomy" id="303405"/>
    <lineage>
        <taxon>Eukaryota</taxon>
        <taxon>Sar</taxon>
        <taxon>Stramenopiles</taxon>
        <taxon>Ochrophyta</taxon>
        <taxon>Bacillariophyta</taxon>
        <taxon>Bacillariophyceae</taxon>
        <taxon>Bacillariophycidae</taxon>
        <taxon>Bacillariales</taxon>
        <taxon>Bacillariaceae</taxon>
        <taxon>Nitzschia</taxon>
    </lineage>
</organism>
<dbReference type="EMBL" id="JAGRRH010000005">
    <property type="protein sequence ID" value="KAG7369459.1"/>
    <property type="molecule type" value="Genomic_DNA"/>
</dbReference>
<feature type="chain" id="PRO_5039906309" description="Secreted RxLR effector peptide protein" evidence="1">
    <location>
        <begin position="23"/>
        <end position="128"/>
    </location>
</feature>
<accession>A0A9K3LWM4</accession>
<dbReference type="AlphaFoldDB" id="A0A9K3LWM4"/>
<proteinExistence type="predicted"/>
<feature type="signal peptide" evidence="1">
    <location>
        <begin position="1"/>
        <end position="22"/>
    </location>
</feature>